<name>A0A0L6UYU9_9BASI</name>
<feature type="compositionally biased region" description="Polar residues" evidence="1">
    <location>
        <begin position="34"/>
        <end position="49"/>
    </location>
</feature>
<sequence length="645" mass="72493">MAFSLVVKWLANGVFPGGVSGLEPREKSGGKLTSLRTPLNISNTASTSEPTHHEPLLTPIKLDPQPFRSASFLIASLTTLAGFFLFFSVAPPIAHLIFPSPTYLANTQPHLPLTKSTSTSTGNPSKPASNFIKPSGPPGSITDKTDNWAIQGGSWKGSDLEAENKIAQLAAPLSNGTHAYKKTVIIVSLDGFRLEFFFQLRGNPEYLERNLTPRLTTIREKHGISAEYLEPQFPTLTFPNHWSMLTGLHPESHGIIANDFRDPKLGKSFSNVDPNKSWDPVWWGGEPIWATATKHGIRTAVSMWPGPPYTSDKTRPTYWRAFEDRYKWWKKIRQLENWLGLLYLPGLKDLPVKDRPELIALYVPDVDQMGHQYGPTAAKFNQSLQSVDQFVGSLYDSLLARNLTEIVDVIFVGDHGMEATSDDRIVYLDKILGETYFNQIQFQDGNYFLFFVFVYCFLKSDFALVLLQNGLLNVLFLRLGWPSAGLRFPPEVDTRPIVERLMEQSKQLPGFEVHTHETMPQRWHFLLRRGATDSTHEHQVLMNGTYDVKLMMMVSDTKGVHGYDNQEASMRSIFIGYGPFARAIKAKQLASINAPPPHHPPIVVGKLPMFSNLEVFSLLAKLLALDSAIDLRSRNCSVGFWDQFF</sequence>
<feature type="chain" id="PRO_5005568076" description="Phosphodiest-domain-containing protein" evidence="3">
    <location>
        <begin position="22"/>
        <end position="645"/>
    </location>
</feature>
<feature type="signal peptide" evidence="3">
    <location>
        <begin position="1"/>
        <end position="21"/>
    </location>
</feature>
<dbReference type="GO" id="GO:0009141">
    <property type="term" value="P:nucleoside triphosphate metabolic process"/>
    <property type="evidence" value="ECO:0007669"/>
    <property type="project" value="TreeGrafter"/>
</dbReference>
<dbReference type="InterPro" id="IPR002591">
    <property type="entry name" value="Phosphodiest/P_Trfase"/>
</dbReference>
<accession>A0A0L6UYU9</accession>
<dbReference type="CDD" id="cd16018">
    <property type="entry name" value="Enpp"/>
    <property type="match status" value="1"/>
</dbReference>
<keyword evidence="2" id="KW-0472">Membrane</keyword>
<keyword evidence="2" id="KW-1133">Transmembrane helix</keyword>
<dbReference type="OrthoDB" id="415411at2759"/>
<dbReference type="InterPro" id="IPR017850">
    <property type="entry name" value="Alkaline_phosphatase_core_sf"/>
</dbReference>
<dbReference type="Gene3D" id="3.40.720.10">
    <property type="entry name" value="Alkaline Phosphatase, subunit A"/>
    <property type="match status" value="1"/>
</dbReference>
<feature type="region of interest" description="Disordered" evidence="1">
    <location>
        <begin position="114"/>
        <end position="145"/>
    </location>
</feature>
<dbReference type="GO" id="GO:0047429">
    <property type="term" value="F:nucleoside triphosphate diphosphatase activity"/>
    <property type="evidence" value="ECO:0007669"/>
    <property type="project" value="TreeGrafter"/>
</dbReference>
<feature type="transmembrane region" description="Helical" evidence="2">
    <location>
        <begin position="70"/>
        <end position="90"/>
    </location>
</feature>
<dbReference type="EMBL" id="LAVV01008121">
    <property type="protein sequence ID" value="KNZ53718.1"/>
    <property type="molecule type" value="Genomic_DNA"/>
</dbReference>
<keyword evidence="2" id="KW-0812">Transmembrane</keyword>
<evidence type="ECO:0000256" key="3">
    <source>
        <dbReference type="SAM" id="SignalP"/>
    </source>
</evidence>
<dbReference type="SUPFAM" id="SSF53649">
    <property type="entry name" value="Alkaline phosphatase-like"/>
    <property type="match status" value="1"/>
</dbReference>
<proteinExistence type="predicted"/>
<protein>
    <recommendedName>
        <fullName evidence="6">Phosphodiest-domain-containing protein</fullName>
    </recommendedName>
</protein>
<dbReference type="Pfam" id="PF01663">
    <property type="entry name" value="Phosphodiest"/>
    <property type="match status" value="1"/>
</dbReference>
<feature type="compositionally biased region" description="Polar residues" evidence="1">
    <location>
        <begin position="114"/>
        <end position="128"/>
    </location>
</feature>
<keyword evidence="5" id="KW-1185">Reference proteome</keyword>
<comment type="caution">
    <text evidence="4">The sequence shown here is derived from an EMBL/GenBank/DDBJ whole genome shotgun (WGS) entry which is preliminary data.</text>
</comment>
<evidence type="ECO:0008006" key="6">
    <source>
        <dbReference type="Google" id="ProtNLM"/>
    </source>
</evidence>
<dbReference type="STRING" id="27349.A0A0L6UYU9"/>
<dbReference type="Proteomes" id="UP000037035">
    <property type="component" value="Unassembled WGS sequence"/>
</dbReference>
<feature type="region of interest" description="Disordered" evidence="1">
    <location>
        <begin position="22"/>
        <end position="58"/>
    </location>
</feature>
<dbReference type="VEuPathDB" id="FungiDB:VP01_3157g3"/>
<evidence type="ECO:0000313" key="4">
    <source>
        <dbReference type="EMBL" id="KNZ53718.1"/>
    </source>
</evidence>
<gene>
    <name evidence="4" type="ORF">VP01_3157g3</name>
</gene>
<dbReference type="PANTHER" id="PTHR10151:SF120">
    <property type="entry name" value="BIS(5'-ADENOSYL)-TRIPHOSPHATASE"/>
    <property type="match status" value="1"/>
</dbReference>
<dbReference type="PANTHER" id="PTHR10151">
    <property type="entry name" value="ECTONUCLEOTIDE PYROPHOSPHATASE/PHOSPHODIESTERASE"/>
    <property type="match status" value="1"/>
</dbReference>
<evidence type="ECO:0000256" key="1">
    <source>
        <dbReference type="SAM" id="MobiDB-lite"/>
    </source>
</evidence>
<dbReference type="GO" id="GO:0017111">
    <property type="term" value="F:ribonucleoside triphosphate phosphatase activity"/>
    <property type="evidence" value="ECO:0007669"/>
    <property type="project" value="TreeGrafter"/>
</dbReference>
<evidence type="ECO:0000256" key="2">
    <source>
        <dbReference type="SAM" id="Phobius"/>
    </source>
</evidence>
<evidence type="ECO:0000313" key="5">
    <source>
        <dbReference type="Proteomes" id="UP000037035"/>
    </source>
</evidence>
<reference evidence="4 5" key="1">
    <citation type="submission" date="2015-08" db="EMBL/GenBank/DDBJ databases">
        <title>Next Generation Sequencing and Analysis of the Genome of Puccinia sorghi L Schw, the Causal Agent of Maize Common Rust.</title>
        <authorList>
            <person name="Rochi L."/>
            <person name="Burguener G."/>
            <person name="Darino M."/>
            <person name="Turjanski A."/>
            <person name="Kreff E."/>
            <person name="Dieguez M.J."/>
            <person name="Sacco F."/>
        </authorList>
    </citation>
    <scope>NUCLEOTIDE SEQUENCE [LARGE SCALE GENOMIC DNA]</scope>
    <source>
        <strain evidence="4 5">RO10H11247</strain>
    </source>
</reference>
<dbReference type="AlphaFoldDB" id="A0A0L6UYU9"/>
<organism evidence="4 5">
    <name type="scientific">Puccinia sorghi</name>
    <dbReference type="NCBI Taxonomy" id="27349"/>
    <lineage>
        <taxon>Eukaryota</taxon>
        <taxon>Fungi</taxon>
        <taxon>Dikarya</taxon>
        <taxon>Basidiomycota</taxon>
        <taxon>Pucciniomycotina</taxon>
        <taxon>Pucciniomycetes</taxon>
        <taxon>Pucciniales</taxon>
        <taxon>Pucciniaceae</taxon>
        <taxon>Puccinia</taxon>
    </lineage>
</organism>
<keyword evidence="3" id="KW-0732">Signal</keyword>